<protein>
    <submittedName>
        <fullName evidence="2">Uncharacterized protein</fullName>
    </submittedName>
</protein>
<dbReference type="AlphaFoldDB" id="A0A448WAQ2"/>
<comment type="caution">
    <text evidence="2">The sequence shown here is derived from an EMBL/GenBank/DDBJ whole genome shotgun (WGS) entry which is preliminary data.</text>
</comment>
<reference evidence="2" key="1">
    <citation type="submission" date="2018-11" db="EMBL/GenBank/DDBJ databases">
        <authorList>
            <consortium name="Pathogen Informatics"/>
        </authorList>
    </citation>
    <scope>NUCLEOTIDE SEQUENCE</scope>
</reference>
<proteinExistence type="predicted"/>
<feature type="coiled-coil region" evidence="1">
    <location>
        <begin position="55"/>
        <end position="82"/>
    </location>
</feature>
<dbReference type="EMBL" id="CAAALY010001165">
    <property type="protein sequence ID" value="VEL07169.1"/>
    <property type="molecule type" value="Genomic_DNA"/>
</dbReference>
<evidence type="ECO:0000313" key="2">
    <source>
        <dbReference type="EMBL" id="VEL07169.1"/>
    </source>
</evidence>
<dbReference type="Gene3D" id="1.20.58.60">
    <property type="match status" value="1"/>
</dbReference>
<sequence>MIPERDKALENELARQQQHERLRAQFAQLANLAGPWLERSLDAVHSILTASCVPLEDQLNRLNKLEEEMNAWRQSMVELERCSQVSRDYRHGDVNYI</sequence>
<keyword evidence="1" id="KW-0175">Coiled coil</keyword>
<accession>A0A448WAQ2</accession>
<dbReference type="Proteomes" id="UP000784294">
    <property type="component" value="Unassembled WGS sequence"/>
</dbReference>
<organism evidence="2 3">
    <name type="scientific">Protopolystoma xenopodis</name>
    <dbReference type="NCBI Taxonomy" id="117903"/>
    <lineage>
        <taxon>Eukaryota</taxon>
        <taxon>Metazoa</taxon>
        <taxon>Spiralia</taxon>
        <taxon>Lophotrochozoa</taxon>
        <taxon>Platyhelminthes</taxon>
        <taxon>Monogenea</taxon>
        <taxon>Polyopisthocotylea</taxon>
        <taxon>Polystomatidea</taxon>
        <taxon>Polystomatidae</taxon>
        <taxon>Protopolystoma</taxon>
    </lineage>
</organism>
<evidence type="ECO:0000256" key="1">
    <source>
        <dbReference type="SAM" id="Coils"/>
    </source>
</evidence>
<dbReference type="SUPFAM" id="SSF46966">
    <property type="entry name" value="Spectrin repeat"/>
    <property type="match status" value="1"/>
</dbReference>
<keyword evidence="3" id="KW-1185">Reference proteome</keyword>
<dbReference type="OrthoDB" id="10426520at2759"/>
<evidence type="ECO:0000313" key="3">
    <source>
        <dbReference type="Proteomes" id="UP000784294"/>
    </source>
</evidence>
<gene>
    <name evidence="2" type="ORF">PXEA_LOCUS609</name>
</gene>
<name>A0A448WAQ2_9PLAT</name>